<evidence type="ECO:0000256" key="9">
    <source>
        <dbReference type="ARBA" id="ARBA00023136"/>
    </source>
</evidence>
<keyword evidence="4 13" id="KW-0813">Transport</keyword>
<dbReference type="GO" id="GO:0005886">
    <property type="term" value="C:plasma membrane"/>
    <property type="evidence" value="ECO:0007669"/>
    <property type="project" value="UniProtKB-SubCell"/>
</dbReference>
<accession>A0A7X1FY23</accession>
<evidence type="ECO:0000313" key="18">
    <source>
        <dbReference type="Proteomes" id="UP000551327"/>
    </source>
</evidence>
<keyword evidence="18" id="KW-1185">Reference proteome</keyword>
<evidence type="ECO:0000256" key="10">
    <source>
        <dbReference type="ARBA" id="ARBA00023186"/>
    </source>
</evidence>
<evidence type="ECO:0000256" key="11">
    <source>
        <dbReference type="ARBA" id="ARBA00033245"/>
    </source>
</evidence>
<evidence type="ECO:0000256" key="6">
    <source>
        <dbReference type="ARBA" id="ARBA00022692"/>
    </source>
</evidence>
<dbReference type="PANTHER" id="PTHR12428:SF65">
    <property type="entry name" value="CYTOCHROME C OXIDASE ASSEMBLY PROTEIN COX18, MITOCHONDRIAL"/>
    <property type="match status" value="1"/>
</dbReference>
<dbReference type="InterPro" id="IPR028053">
    <property type="entry name" value="Membr_insert_YidC_N"/>
</dbReference>
<dbReference type="EMBL" id="JACLAX010000006">
    <property type="protein sequence ID" value="MBC2669109.1"/>
    <property type="molecule type" value="Genomic_DNA"/>
</dbReference>
<evidence type="ECO:0000256" key="14">
    <source>
        <dbReference type="SAM" id="MobiDB-lite"/>
    </source>
</evidence>
<keyword evidence="10 13" id="KW-0143">Chaperone</keyword>
<evidence type="ECO:0000256" key="1">
    <source>
        <dbReference type="ARBA" id="ARBA00004429"/>
    </source>
</evidence>
<dbReference type="Pfam" id="PF02096">
    <property type="entry name" value="60KD_IMP"/>
    <property type="match status" value="1"/>
</dbReference>
<dbReference type="PRINTS" id="PR01900">
    <property type="entry name" value="YIDCPROTEIN"/>
</dbReference>
<dbReference type="NCBIfam" id="TIGR03592">
    <property type="entry name" value="yidC_oxa1_cterm"/>
    <property type="match status" value="1"/>
</dbReference>
<evidence type="ECO:0000259" key="16">
    <source>
        <dbReference type="Pfam" id="PF14849"/>
    </source>
</evidence>
<keyword evidence="6 13" id="KW-0812">Transmembrane</keyword>
<dbReference type="InterPro" id="IPR019998">
    <property type="entry name" value="Membr_insert_YidC"/>
</dbReference>
<evidence type="ECO:0000256" key="12">
    <source>
        <dbReference type="ARBA" id="ARBA00033342"/>
    </source>
</evidence>
<comment type="subunit">
    <text evidence="13">Interacts with the Sec translocase complex via SecD. Specifically interacts with transmembrane segments of nascent integral membrane proteins during membrane integration.</text>
</comment>
<sequence>MENQRNLILAVLLTIVLIFGWEAGMRYLYPEASRPRPVASTPAPAADPASTAKPTREGGLSNPADVALEVRDLRAALNPAGRVPIVAPGLSGSLNLTGALVDDLVTNRHTATADKASGPARIFSPAGTPAQHFAQFGWVGANAAAGGAALPTAQTVWTAPAGARLTPSTPVTLTWANGQGQTFAITFSIDADYLITAKQVVANAAPTPLRVQPFALINRTDKTASVDTWTLHSGPFGAFDGSVSFGPNYADVLKTGEVGNAGKPNWLGFTDIYWMSAVIPDAGAQRSDFRALGGGVYRADLLYAEAAIAPGKQLTHTTRLFAGAKESDVLDRYESAGVTNFGKAIDWGWFFWFEKPIFWLLKALFKTVGNFGVAIILLTLIVRGIMFPIAQRQFASMASMRAIQPKLKALQERYKDDKPKLQEETMRLYKEEGVNPLAGCLPIFLQIPVFFALYKVLTLAVEMRHQPFALWIHDLSAPDPLHILNLFGLLPFTPPAFLGIGLLALLLGFTMWLQFKLNPAAPDPVQQQVFAIMPWMMMFVMAPFAAGLLIYWITSNILTIAQQKFLYSRHPQMKAMVEKERADVAAAAKRK</sequence>
<dbReference type="GO" id="GO:0051205">
    <property type="term" value="P:protein insertion into membrane"/>
    <property type="evidence" value="ECO:0007669"/>
    <property type="project" value="TreeGrafter"/>
</dbReference>
<dbReference type="HAMAP" id="MF_01810">
    <property type="entry name" value="YidC_type1"/>
    <property type="match status" value="1"/>
</dbReference>
<dbReference type="PRINTS" id="PR00701">
    <property type="entry name" value="60KDINNERMP"/>
</dbReference>
<dbReference type="Proteomes" id="UP000551327">
    <property type="component" value="Unassembled WGS sequence"/>
</dbReference>
<comment type="caution">
    <text evidence="17">The sequence shown here is derived from an EMBL/GenBank/DDBJ whole genome shotgun (WGS) entry which is preliminary data.</text>
</comment>
<dbReference type="CDD" id="cd20070">
    <property type="entry name" value="5TM_YidC_Alb3"/>
    <property type="match status" value="1"/>
</dbReference>
<evidence type="ECO:0000256" key="4">
    <source>
        <dbReference type="ARBA" id="ARBA00022448"/>
    </source>
</evidence>
<evidence type="ECO:0000313" key="17">
    <source>
        <dbReference type="EMBL" id="MBC2669109.1"/>
    </source>
</evidence>
<protein>
    <recommendedName>
        <fullName evidence="3 13">Membrane protein insertase YidC</fullName>
    </recommendedName>
    <alternativeName>
        <fullName evidence="12 13">Foldase YidC</fullName>
    </alternativeName>
    <alternativeName>
        <fullName evidence="11 13">Membrane integrase YidC</fullName>
    </alternativeName>
    <alternativeName>
        <fullName evidence="13">Membrane protein YidC</fullName>
    </alternativeName>
</protein>
<keyword evidence="5 13" id="KW-1003">Cell membrane</keyword>
<dbReference type="InterPro" id="IPR001708">
    <property type="entry name" value="YidC/ALB3/OXA1/COX18"/>
</dbReference>
<evidence type="ECO:0000259" key="15">
    <source>
        <dbReference type="Pfam" id="PF02096"/>
    </source>
</evidence>
<dbReference type="GO" id="GO:0032977">
    <property type="term" value="F:membrane insertase activity"/>
    <property type="evidence" value="ECO:0007669"/>
    <property type="project" value="InterPro"/>
</dbReference>
<evidence type="ECO:0000256" key="8">
    <source>
        <dbReference type="ARBA" id="ARBA00022989"/>
    </source>
</evidence>
<evidence type="ECO:0000256" key="7">
    <source>
        <dbReference type="ARBA" id="ARBA00022927"/>
    </source>
</evidence>
<feature type="transmembrane region" description="Helical" evidence="13">
    <location>
        <begin position="496"/>
        <end position="517"/>
    </location>
</feature>
<dbReference type="InterPro" id="IPR028055">
    <property type="entry name" value="YidC/Oxa/ALB_C"/>
</dbReference>
<dbReference type="GO" id="GO:0015031">
    <property type="term" value="P:protein transport"/>
    <property type="evidence" value="ECO:0007669"/>
    <property type="project" value="UniProtKB-KW"/>
</dbReference>
<evidence type="ECO:0000256" key="13">
    <source>
        <dbReference type="HAMAP-Rule" id="MF_01810"/>
    </source>
</evidence>
<gene>
    <name evidence="13 17" type="primary">yidC</name>
    <name evidence="17" type="ORF">H7F53_08135</name>
</gene>
<dbReference type="PANTHER" id="PTHR12428">
    <property type="entry name" value="OXA1"/>
    <property type="match status" value="1"/>
</dbReference>
<proteinExistence type="inferred from homology"/>
<reference evidence="17 18" key="1">
    <citation type="submission" date="2020-08" db="EMBL/GenBank/DDBJ databases">
        <title>The genome sequence of type strain Novosphingobium piscinae KCTC 42194.</title>
        <authorList>
            <person name="Liu Y."/>
        </authorList>
    </citation>
    <scope>NUCLEOTIDE SEQUENCE [LARGE SCALE GENOMIC DNA]</scope>
    <source>
        <strain evidence="17 18">KCTC 42194</strain>
    </source>
</reference>
<comment type="similarity">
    <text evidence="2 13">Belongs to the OXA1/ALB3/YidC family. Type 1 subfamily.</text>
</comment>
<feature type="domain" description="Membrane insertase YidC/Oxa/ALB C-terminal" evidence="15">
    <location>
        <begin position="371"/>
        <end position="567"/>
    </location>
</feature>
<comment type="subcellular location">
    <subcellularLocation>
        <location evidence="1">Cell inner membrane</location>
        <topology evidence="1">Multi-pass membrane protein</topology>
    </subcellularLocation>
    <subcellularLocation>
        <location evidence="13">Cell membrane</location>
        <topology evidence="13">Multi-pass membrane protein</topology>
    </subcellularLocation>
</comment>
<feature type="region of interest" description="Disordered" evidence="14">
    <location>
        <begin position="34"/>
        <end position="62"/>
    </location>
</feature>
<dbReference type="CDD" id="cd19961">
    <property type="entry name" value="EcYidC-like_peri"/>
    <property type="match status" value="1"/>
</dbReference>
<feature type="transmembrane region" description="Helical" evidence="13">
    <location>
        <begin position="529"/>
        <end position="553"/>
    </location>
</feature>
<feature type="compositionally biased region" description="Low complexity" evidence="14">
    <location>
        <begin position="37"/>
        <end position="53"/>
    </location>
</feature>
<feature type="transmembrane region" description="Helical" evidence="13">
    <location>
        <begin position="371"/>
        <end position="390"/>
    </location>
</feature>
<organism evidence="17 18">
    <name type="scientific">Novosphingobium piscinae</name>
    <dbReference type="NCBI Taxonomy" id="1507448"/>
    <lineage>
        <taxon>Bacteria</taxon>
        <taxon>Pseudomonadati</taxon>
        <taxon>Pseudomonadota</taxon>
        <taxon>Alphaproteobacteria</taxon>
        <taxon>Sphingomonadales</taxon>
        <taxon>Sphingomonadaceae</taxon>
        <taxon>Novosphingobium</taxon>
    </lineage>
</organism>
<comment type="function">
    <text evidence="13">Required for the insertion and/or proper folding and/or complex formation of integral membrane proteins into the membrane. Involved in integration of membrane proteins that insert both dependently and independently of the Sec translocase complex, as well as at least some lipoproteins. Aids folding of multispanning membrane proteins.</text>
</comment>
<dbReference type="InterPro" id="IPR038221">
    <property type="entry name" value="YidC_periplasmic_sf"/>
</dbReference>
<keyword evidence="8 13" id="KW-1133">Transmembrane helix</keyword>
<dbReference type="NCBIfam" id="TIGR03593">
    <property type="entry name" value="yidC_nterm"/>
    <property type="match status" value="1"/>
</dbReference>
<evidence type="ECO:0000256" key="3">
    <source>
        <dbReference type="ARBA" id="ARBA00015325"/>
    </source>
</evidence>
<keyword evidence="9 13" id="KW-0472">Membrane</keyword>
<keyword evidence="7 13" id="KW-0653">Protein transport</keyword>
<dbReference type="RefSeq" id="WP_185678992.1">
    <property type="nucleotide sequence ID" value="NZ_JACLAX010000006.1"/>
</dbReference>
<dbReference type="AlphaFoldDB" id="A0A7X1FY23"/>
<feature type="domain" description="Membrane insertase YidC N-terminal" evidence="16">
    <location>
        <begin position="82"/>
        <end position="360"/>
    </location>
</feature>
<dbReference type="Pfam" id="PF14849">
    <property type="entry name" value="YidC_periplas"/>
    <property type="match status" value="1"/>
</dbReference>
<dbReference type="InterPro" id="IPR047196">
    <property type="entry name" value="YidC_ALB_C"/>
</dbReference>
<evidence type="ECO:0000256" key="2">
    <source>
        <dbReference type="ARBA" id="ARBA00010527"/>
    </source>
</evidence>
<dbReference type="Gene3D" id="2.70.98.90">
    <property type="match status" value="1"/>
</dbReference>
<evidence type="ECO:0000256" key="5">
    <source>
        <dbReference type="ARBA" id="ARBA00022475"/>
    </source>
</evidence>
<dbReference type="NCBIfam" id="NF002353">
    <property type="entry name" value="PRK01318.1-4"/>
    <property type="match status" value="1"/>
</dbReference>
<name>A0A7X1FY23_9SPHN</name>
<feature type="transmembrane region" description="Helical" evidence="13">
    <location>
        <begin position="7"/>
        <end position="29"/>
    </location>
</feature>